<keyword evidence="1" id="KW-0732">Signal</keyword>
<proteinExistence type="predicted"/>
<accession>A0ABW7EGY9</accession>
<dbReference type="EMBL" id="JBIGHY010000001">
    <property type="protein sequence ID" value="MFG6412639.1"/>
    <property type="molecule type" value="Genomic_DNA"/>
</dbReference>
<comment type="caution">
    <text evidence="2">The sequence shown here is derived from an EMBL/GenBank/DDBJ whole genome shotgun (WGS) entry which is preliminary data.</text>
</comment>
<evidence type="ECO:0000313" key="3">
    <source>
        <dbReference type="Proteomes" id="UP001606300"/>
    </source>
</evidence>
<feature type="signal peptide" evidence="1">
    <location>
        <begin position="1"/>
        <end position="20"/>
    </location>
</feature>
<evidence type="ECO:0000256" key="1">
    <source>
        <dbReference type="SAM" id="SignalP"/>
    </source>
</evidence>
<protein>
    <submittedName>
        <fullName evidence="2">Uncharacterized protein</fullName>
    </submittedName>
</protein>
<reference evidence="2 3" key="1">
    <citation type="submission" date="2024-09" db="EMBL/GenBank/DDBJ databases">
        <title>Novel species of the genus Pelomonas and Roseateles isolated from streams.</title>
        <authorList>
            <person name="Lu H."/>
        </authorList>
    </citation>
    <scope>NUCLEOTIDE SEQUENCE [LARGE SCALE GENOMIC DNA]</scope>
    <source>
        <strain evidence="2 3">DC23W</strain>
    </source>
</reference>
<keyword evidence="3" id="KW-1185">Reference proteome</keyword>
<gene>
    <name evidence="2" type="ORF">ACG02S_01875</name>
</gene>
<dbReference type="PROSITE" id="PS51257">
    <property type="entry name" value="PROKAR_LIPOPROTEIN"/>
    <property type="match status" value="1"/>
</dbReference>
<name>A0ABW7EGY9_9BURK</name>
<dbReference type="RefSeq" id="WP_394468740.1">
    <property type="nucleotide sequence ID" value="NZ_JBIGHY010000001.1"/>
</dbReference>
<organism evidence="2 3">
    <name type="scientific">Pelomonas dachongensis</name>
    <dbReference type="NCBI Taxonomy" id="3299029"/>
    <lineage>
        <taxon>Bacteria</taxon>
        <taxon>Pseudomonadati</taxon>
        <taxon>Pseudomonadota</taxon>
        <taxon>Betaproteobacteria</taxon>
        <taxon>Burkholderiales</taxon>
        <taxon>Sphaerotilaceae</taxon>
        <taxon>Roseateles</taxon>
    </lineage>
</organism>
<dbReference type="Proteomes" id="UP001606300">
    <property type="component" value="Unassembled WGS sequence"/>
</dbReference>
<sequence>MNRHASATRLLALGAIAATALLTGCASGPSVTQAARVPGEPLVERHAAVDAQRLLNVYQQRGYVLVGSSGFSSARHESEANAVAQGRQIGADLVLLLDARPAYANIPASTRNSPASTFGSNAGGIAQEVGPARTREALSAYSARLAADRGGQRPDLAAAYFVKQREAMPAL</sequence>
<evidence type="ECO:0000313" key="2">
    <source>
        <dbReference type="EMBL" id="MFG6412639.1"/>
    </source>
</evidence>
<feature type="chain" id="PRO_5047345647" evidence="1">
    <location>
        <begin position="21"/>
        <end position="171"/>
    </location>
</feature>